<dbReference type="Proteomes" id="UP001060215">
    <property type="component" value="Chromosome 11"/>
</dbReference>
<sequence>MLLDDCVSTILSNTSPLDACSSLSVSSSFRSAANSDIVWERLLPFDYEDIVSRSVTPLKFSSKKEIFVCLCDPILTDGGNKVLRGKSPPCNGKYVKEFIGNVSVLEKETIDLTLQRDVAQSQVQDLLRLVGDEDSMVGLNNYPHLRVQKSPDSGNATSKASPSSYPHFLDVGVRAFDRSLSSRQNGWVPISLFRLCIN</sequence>
<dbReference type="EMBL" id="CM045768">
    <property type="protein sequence ID" value="KAI7983008.1"/>
    <property type="molecule type" value="Genomic_DNA"/>
</dbReference>
<keyword evidence="2" id="KW-1185">Reference proteome</keyword>
<protein>
    <submittedName>
        <fullName evidence="1">F-box protein PP2-B15</fullName>
    </submittedName>
</protein>
<name>A0ACC0F2R6_9ERIC</name>
<accession>A0ACC0F2R6</accession>
<reference evidence="1 2" key="1">
    <citation type="journal article" date="2022" name="Plant J.">
        <title>Chromosome-level genome of Camellia lanceoleosa provides a valuable resource for understanding genome evolution and self-incompatibility.</title>
        <authorList>
            <person name="Gong W."/>
            <person name="Xiao S."/>
            <person name="Wang L."/>
            <person name="Liao Z."/>
            <person name="Chang Y."/>
            <person name="Mo W."/>
            <person name="Hu G."/>
            <person name="Li W."/>
            <person name="Zhao G."/>
            <person name="Zhu H."/>
            <person name="Hu X."/>
            <person name="Ji K."/>
            <person name="Xiang X."/>
            <person name="Song Q."/>
            <person name="Yuan D."/>
            <person name="Jin S."/>
            <person name="Zhang L."/>
        </authorList>
    </citation>
    <scope>NUCLEOTIDE SEQUENCE [LARGE SCALE GENOMIC DNA]</scope>
    <source>
        <strain evidence="1">SQ_2022a</strain>
    </source>
</reference>
<comment type="caution">
    <text evidence="1">The sequence shown here is derived from an EMBL/GenBank/DDBJ whole genome shotgun (WGS) entry which is preliminary data.</text>
</comment>
<evidence type="ECO:0000313" key="1">
    <source>
        <dbReference type="EMBL" id="KAI7983008.1"/>
    </source>
</evidence>
<proteinExistence type="predicted"/>
<gene>
    <name evidence="1" type="ORF">LOK49_LG15G02350</name>
</gene>
<organism evidence="1 2">
    <name type="scientific">Camellia lanceoleosa</name>
    <dbReference type="NCBI Taxonomy" id="1840588"/>
    <lineage>
        <taxon>Eukaryota</taxon>
        <taxon>Viridiplantae</taxon>
        <taxon>Streptophyta</taxon>
        <taxon>Embryophyta</taxon>
        <taxon>Tracheophyta</taxon>
        <taxon>Spermatophyta</taxon>
        <taxon>Magnoliopsida</taxon>
        <taxon>eudicotyledons</taxon>
        <taxon>Gunneridae</taxon>
        <taxon>Pentapetalae</taxon>
        <taxon>asterids</taxon>
        <taxon>Ericales</taxon>
        <taxon>Theaceae</taxon>
        <taxon>Camellia</taxon>
    </lineage>
</organism>
<evidence type="ECO:0000313" key="2">
    <source>
        <dbReference type="Proteomes" id="UP001060215"/>
    </source>
</evidence>